<organism evidence="3 4">
    <name type="scientific">Sorangium cellulosum</name>
    <name type="common">Polyangium cellulosum</name>
    <dbReference type="NCBI Taxonomy" id="56"/>
    <lineage>
        <taxon>Bacteria</taxon>
        <taxon>Pseudomonadati</taxon>
        <taxon>Myxococcota</taxon>
        <taxon>Polyangia</taxon>
        <taxon>Polyangiales</taxon>
        <taxon>Polyangiaceae</taxon>
        <taxon>Sorangium</taxon>
    </lineage>
</organism>
<feature type="region of interest" description="Disordered" evidence="1">
    <location>
        <begin position="1"/>
        <end position="27"/>
    </location>
</feature>
<feature type="compositionally biased region" description="Polar residues" evidence="1">
    <location>
        <begin position="10"/>
        <end position="20"/>
    </location>
</feature>
<dbReference type="RefSeq" id="WP_237244124.1">
    <property type="nucleotide sequence ID" value="NZ_CP012672.1"/>
</dbReference>
<dbReference type="Pfam" id="PF13699">
    <property type="entry name" value="eCIS_core"/>
    <property type="match status" value="1"/>
</dbReference>
<dbReference type="InterPro" id="IPR025295">
    <property type="entry name" value="eCIS_core_dom"/>
</dbReference>
<evidence type="ECO:0000256" key="1">
    <source>
        <dbReference type="SAM" id="MobiDB-lite"/>
    </source>
</evidence>
<proteinExistence type="predicted"/>
<name>A0A4V0NGL8_SORCE</name>
<evidence type="ECO:0000259" key="2">
    <source>
        <dbReference type="Pfam" id="PF13699"/>
    </source>
</evidence>
<accession>A0A4V0NGL8</accession>
<dbReference type="AlphaFoldDB" id="A0A4V0NGL8"/>
<sequence>MQIAVDRSSPKTSGNATRTSGARAPAPLLVRGRAMPLLPRPPAASTRAALEQAFGAEFFAAAAKAAGPGVGTGSGPGRGVNSTGIPSPVKAKMEAAFGADFSGVRVHQGSTRAAALRAVAYTQGSEIHVAPGRWAPETRAGQALLGHELAHVMQQRAGRVRPTKTIAGVAINDDPALETEADALGAKAARGDQVPASGTRAPQSSLACSSLQRSPLVAQRTPDEATGPREPGNYHINGRQRRFYRDYGKVAWGRTDPEKWPQDPKKQRAILYEAIAIPGQGFNDLVVRFGGTEADPHDLGLTVMLNKPYEGNRHEPAEKDLDRIRAGVFNRWSGPPVSIGTLVWDRGTEGNIREAVPFATLRKEAAASPEAGNIRDKLEKNHNFVWRKLGDDDMPFVVPNDVNSAAMKALGEEESKPEYEGIEAHFVTFGYNLTTGGVTDLMRRVLKAVYGAEMQLRDEIAEDPQILTSYPIEPNTFYRLPRDTEGTIYNEMVGTLEGVGGGGQIKEGLRLLAAARRTLGPVPHSGRHTTSENTAAGGRNDELINVLTPLVNDANAGNAPPVDRKIEVRARIERLDQSYFGAGVWQRNVREITGKDVDPGTVQRINALVEKKLVAIVNLIFRFLNQEAATHREGVPA</sequence>
<dbReference type="EMBL" id="CP012672">
    <property type="protein sequence ID" value="AUX33622.1"/>
    <property type="molecule type" value="Genomic_DNA"/>
</dbReference>
<feature type="compositionally biased region" description="Polar residues" evidence="1">
    <location>
        <begin position="200"/>
        <end position="213"/>
    </location>
</feature>
<protein>
    <recommendedName>
        <fullName evidence="2">eCIS core domain-containing protein</fullName>
    </recommendedName>
</protein>
<reference evidence="3 4" key="1">
    <citation type="submission" date="2015-09" db="EMBL/GenBank/DDBJ databases">
        <title>Sorangium comparison.</title>
        <authorList>
            <person name="Zaburannyi N."/>
            <person name="Bunk B."/>
            <person name="Overmann J."/>
            <person name="Mueller R."/>
        </authorList>
    </citation>
    <scope>NUCLEOTIDE SEQUENCE [LARGE SCALE GENOMIC DNA]</scope>
    <source>
        <strain evidence="3 4">So ce836</strain>
    </source>
</reference>
<feature type="domain" description="eCIS core" evidence="2">
    <location>
        <begin position="85"/>
        <end position="158"/>
    </location>
</feature>
<evidence type="ECO:0000313" key="3">
    <source>
        <dbReference type="EMBL" id="AUX33622.1"/>
    </source>
</evidence>
<evidence type="ECO:0000313" key="4">
    <source>
        <dbReference type="Proteomes" id="UP000295497"/>
    </source>
</evidence>
<feature type="region of interest" description="Disordered" evidence="1">
    <location>
        <begin position="188"/>
        <end position="236"/>
    </location>
</feature>
<dbReference type="Proteomes" id="UP000295497">
    <property type="component" value="Chromosome"/>
</dbReference>
<gene>
    <name evidence="3" type="ORF">SOCE836_057830</name>
</gene>